<evidence type="ECO:0000313" key="1">
    <source>
        <dbReference type="EMBL" id="KFM62057.1"/>
    </source>
</evidence>
<dbReference type="EMBL" id="KK114271">
    <property type="protein sequence ID" value="KFM62057.1"/>
    <property type="molecule type" value="Genomic_DNA"/>
</dbReference>
<keyword evidence="2" id="KW-1185">Reference proteome</keyword>
<evidence type="ECO:0000313" key="2">
    <source>
        <dbReference type="Proteomes" id="UP000054359"/>
    </source>
</evidence>
<proteinExistence type="predicted"/>
<reference evidence="1 2" key="1">
    <citation type="submission" date="2013-11" db="EMBL/GenBank/DDBJ databases">
        <title>Genome sequencing of Stegodyphus mimosarum.</title>
        <authorList>
            <person name="Bechsgaard J."/>
        </authorList>
    </citation>
    <scope>NUCLEOTIDE SEQUENCE [LARGE SCALE GENOMIC DNA]</scope>
</reference>
<feature type="non-terminal residue" evidence="1">
    <location>
        <position position="76"/>
    </location>
</feature>
<dbReference type="Proteomes" id="UP000054359">
    <property type="component" value="Unassembled WGS sequence"/>
</dbReference>
<accession>A0A087TAB8</accession>
<dbReference type="AlphaFoldDB" id="A0A087TAB8"/>
<organism evidence="1 2">
    <name type="scientific">Stegodyphus mimosarum</name>
    <name type="common">African social velvet spider</name>
    <dbReference type="NCBI Taxonomy" id="407821"/>
    <lineage>
        <taxon>Eukaryota</taxon>
        <taxon>Metazoa</taxon>
        <taxon>Ecdysozoa</taxon>
        <taxon>Arthropoda</taxon>
        <taxon>Chelicerata</taxon>
        <taxon>Arachnida</taxon>
        <taxon>Araneae</taxon>
        <taxon>Araneomorphae</taxon>
        <taxon>Entelegynae</taxon>
        <taxon>Eresoidea</taxon>
        <taxon>Eresidae</taxon>
        <taxon>Stegodyphus</taxon>
    </lineage>
</organism>
<gene>
    <name evidence="1" type="ORF">X975_20422</name>
</gene>
<sequence>MDESNFIVAHVDISRTNNDVIDGNMNKLNKETNKSHNCKSYRCCHGNFLELLSIRLSTPLNQANRVLGKLPARLYK</sequence>
<name>A0A087TAB8_STEMI</name>
<protein>
    <submittedName>
        <fullName evidence="1">Uncharacterized protein</fullName>
    </submittedName>
</protein>